<gene>
    <name evidence="2" type="ORF">GCM10007043_06510</name>
</gene>
<proteinExistence type="predicted"/>
<reference evidence="2" key="2">
    <citation type="submission" date="2020-09" db="EMBL/GenBank/DDBJ databases">
        <authorList>
            <person name="Sun Q."/>
            <person name="Ohkuma M."/>
        </authorList>
    </citation>
    <scope>NUCLEOTIDE SEQUENCE</scope>
    <source>
        <strain evidence="2">JCM 14719</strain>
    </source>
</reference>
<comment type="caution">
    <text evidence="2">The sequence shown here is derived from an EMBL/GenBank/DDBJ whole genome shotgun (WGS) entry which is preliminary data.</text>
</comment>
<dbReference type="RefSeq" id="WP_188816783.1">
    <property type="nucleotide sequence ID" value="NZ_BMOF01000008.1"/>
</dbReference>
<keyword evidence="3" id="KW-1185">Reference proteome</keyword>
<evidence type="ECO:0000259" key="1">
    <source>
        <dbReference type="Pfam" id="PF14239"/>
    </source>
</evidence>
<dbReference type="AlphaFoldDB" id="A0A8J3B8A2"/>
<evidence type="ECO:0000313" key="3">
    <source>
        <dbReference type="Proteomes" id="UP000637720"/>
    </source>
</evidence>
<accession>A0A8J3B8A2</accession>
<dbReference type="EMBL" id="BMOF01000008">
    <property type="protein sequence ID" value="GGJ95365.1"/>
    <property type="molecule type" value="Genomic_DNA"/>
</dbReference>
<feature type="domain" description="RRXRR" evidence="1">
    <location>
        <begin position="4"/>
        <end position="159"/>
    </location>
</feature>
<organism evidence="2 3">
    <name type="scientific">Calditerricola satsumensis</name>
    <dbReference type="NCBI Taxonomy" id="373054"/>
    <lineage>
        <taxon>Bacteria</taxon>
        <taxon>Bacillati</taxon>
        <taxon>Bacillota</taxon>
        <taxon>Bacilli</taxon>
        <taxon>Bacillales</taxon>
        <taxon>Bacillaceae</taxon>
        <taxon>Calditerricola</taxon>
    </lineage>
</organism>
<sequence>MQYVPVLSADGKPLMPCHPARARELVRKGRAVRRFRKGFFYIRLLNRTDGEVQPVACGIDPGSKWEAFSIVGPKRTYLNLHIDAVTHVKENVEKRRMLRRNRRYRKTPNRKPRFNRARGGIPPSTRARWGWKLRIAGFLKGLYPISVFVVEDVKAHTKQGKKSWNVSFSPLQIGKQWFYEELRKLSPVVTRSGWETKQFRETFGLHKTSRKSAETFFAHAVDAWVLAASEVGATQPNYTGLIRMVPLQFRRRSLHLENPQKGGKRRRHGGGTSFGLRRGAQVLHPKFGFCYVGGTMQDRLSLHDARTGKRLTQRAKIDDLVFLCNASWRIWKI</sequence>
<dbReference type="InterPro" id="IPR025938">
    <property type="entry name" value="RRXRR_dom"/>
</dbReference>
<protein>
    <recommendedName>
        <fullName evidence="1">RRXRR domain-containing protein</fullName>
    </recommendedName>
</protein>
<dbReference type="Proteomes" id="UP000637720">
    <property type="component" value="Unassembled WGS sequence"/>
</dbReference>
<dbReference type="Pfam" id="PF14239">
    <property type="entry name" value="RRXRR"/>
    <property type="match status" value="1"/>
</dbReference>
<name>A0A8J3B8A2_9BACI</name>
<evidence type="ECO:0000313" key="2">
    <source>
        <dbReference type="EMBL" id="GGJ95365.1"/>
    </source>
</evidence>
<reference evidence="2" key="1">
    <citation type="journal article" date="2014" name="Int. J. Syst. Evol. Microbiol.">
        <title>Complete genome sequence of Corynebacterium casei LMG S-19264T (=DSM 44701T), isolated from a smear-ripened cheese.</title>
        <authorList>
            <consortium name="US DOE Joint Genome Institute (JGI-PGF)"/>
            <person name="Walter F."/>
            <person name="Albersmeier A."/>
            <person name="Kalinowski J."/>
            <person name="Ruckert C."/>
        </authorList>
    </citation>
    <scope>NUCLEOTIDE SEQUENCE</scope>
    <source>
        <strain evidence="2">JCM 14719</strain>
    </source>
</reference>